<dbReference type="SUPFAM" id="SSF46785">
    <property type="entry name" value="Winged helix' DNA-binding domain"/>
    <property type="match status" value="1"/>
</dbReference>
<dbReference type="InterPro" id="IPR019888">
    <property type="entry name" value="Tscrpt_reg_AsnC-like"/>
</dbReference>
<sequence length="145" mass="16048">MKELDTKDRDILGILSKEARIPLKTLAGRIGLSRSATSERVAALEKSGVIRGYRADIGQMDSNLVSAFLMVTLVSTPSMGVLDQLARYSEVRRVSSVTGQLDLMVEVEVPSIDRLNTLRDIIATHPSVQDLTTLIVLRRDIERLE</sequence>
<dbReference type="SMART" id="SM00344">
    <property type="entry name" value="HTH_ASNC"/>
    <property type="match status" value="1"/>
</dbReference>
<dbReference type="GO" id="GO:0005829">
    <property type="term" value="C:cytosol"/>
    <property type="evidence" value="ECO:0007669"/>
    <property type="project" value="TreeGrafter"/>
</dbReference>
<evidence type="ECO:0000256" key="2">
    <source>
        <dbReference type="ARBA" id="ARBA00023125"/>
    </source>
</evidence>
<dbReference type="PANTHER" id="PTHR30154:SF34">
    <property type="entry name" value="TRANSCRIPTIONAL REGULATOR AZLB"/>
    <property type="match status" value="1"/>
</dbReference>
<dbReference type="EMBL" id="UFSM01000001">
    <property type="protein sequence ID" value="SUU91273.1"/>
    <property type="molecule type" value="Genomic_DNA"/>
</dbReference>
<keyword evidence="3" id="KW-0804">Transcription</keyword>
<evidence type="ECO:0000259" key="4">
    <source>
        <dbReference type="PROSITE" id="PS50956"/>
    </source>
</evidence>
<dbReference type="PRINTS" id="PR00033">
    <property type="entry name" value="HTHASNC"/>
</dbReference>
<evidence type="ECO:0000256" key="3">
    <source>
        <dbReference type="ARBA" id="ARBA00023163"/>
    </source>
</evidence>
<dbReference type="GO" id="GO:0043565">
    <property type="term" value="F:sequence-specific DNA binding"/>
    <property type="evidence" value="ECO:0007669"/>
    <property type="project" value="InterPro"/>
</dbReference>
<dbReference type="SUPFAM" id="SSF54909">
    <property type="entry name" value="Dimeric alpha+beta barrel"/>
    <property type="match status" value="1"/>
</dbReference>
<gene>
    <name evidence="5" type="primary">lrp_11</name>
    <name evidence="5" type="ORF">NCTC10684_04536</name>
</gene>
<organism evidence="5 6">
    <name type="scientific">Aminobacter aminovorans</name>
    <name type="common">Chelatobacter heintzii</name>
    <dbReference type="NCBI Taxonomy" id="83263"/>
    <lineage>
        <taxon>Bacteria</taxon>
        <taxon>Pseudomonadati</taxon>
        <taxon>Pseudomonadota</taxon>
        <taxon>Alphaproteobacteria</taxon>
        <taxon>Hyphomicrobiales</taxon>
        <taxon>Phyllobacteriaceae</taxon>
        <taxon>Aminobacter</taxon>
    </lineage>
</organism>
<accession>A0A380WQQ5</accession>
<name>A0A380WQQ5_AMIAI</name>
<dbReference type="GO" id="GO:0043200">
    <property type="term" value="P:response to amino acid"/>
    <property type="evidence" value="ECO:0007669"/>
    <property type="project" value="TreeGrafter"/>
</dbReference>
<dbReference type="PROSITE" id="PS50956">
    <property type="entry name" value="HTH_ASNC_2"/>
    <property type="match status" value="1"/>
</dbReference>
<keyword evidence="1" id="KW-0805">Transcription regulation</keyword>
<dbReference type="InterPro" id="IPR019887">
    <property type="entry name" value="Tscrpt_reg_AsnC/Lrp_C"/>
</dbReference>
<dbReference type="InterPro" id="IPR000485">
    <property type="entry name" value="AsnC-type_HTH_dom"/>
</dbReference>
<dbReference type="Pfam" id="PF01037">
    <property type="entry name" value="AsnC_trans_reg"/>
    <property type="match status" value="1"/>
</dbReference>
<dbReference type="Pfam" id="PF13412">
    <property type="entry name" value="HTH_24"/>
    <property type="match status" value="1"/>
</dbReference>
<dbReference type="InterPro" id="IPR011008">
    <property type="entry name" value="Dimeric_a/b-barrel"/>
</dbReference>
<reference evidence="5 6" key="1">
    <citation type="submission" date="2018-06" db="EMBL/GenBank/DDBJ databases">
        <authorList>
            <consortium name="Pathogen Informatics"/>
            <person name="Doyle S."/>
        </authorList>
    </citation>
    <scope>NUCLEOTIDE SEQUENCE [LARGE SCALE GENOMIC DNA]</scope>
    <source>
        <strain evidence="5 6">NCTC10684</strain>
    </source>
</reference>
<dbReference type="OrthoDB" id="9809462at2"/>
<dbReference type="AlphaFoldDB" id="A0A380WQQ5"/>
<dbReference type="InterPro" id="IPR036388">
    <property type="entry name" value="WH-like_DNA-bd_sf"/>
</dbReference>
<dbReference type="Gene3D" id="3.30.70.920">
    <property type="match status" value="1"/>
</dbReference>
<keyword evidence="2" id="KW-0238">DNA-binding</keyword>
<evidence type="ECO:0000256" key="1">
    <source>
        <dbReference type="ARBA" id="ARBA00023015"/>
    </source>
</evidence>
<dbReference type="Gene3D" id="1.10.10.10">
    <property type="entry name" value="Winged helix-like DNA-binding domain superfamily/Winged helix DNA-binding domain"/>
    <property type="match status" value="1"/>
</dbReference>
<evidence type="ECO:0000313" key="5">
    <source>
        <dbReference type="EMBL" id="SUU91273.1"/>
    </source>
</evidence>
<dbReference type="PANTHER" id="PTHR30154">
    <property type="entry name" value="LEUCINE-RESPONSIVE REGULATORY PROTEIN"/>
    <property type="match status" value="1"/>
</dbReference>
<protein>
    <submittedName>
        <fullName evidence="5">Leucine-responsive regulatory protein</fullName>
    </submittedName>
</protein>
<dbReference type="Proteomes" id="UP000254701">
    <property type="component" value="Unassembled WGS sequence"/>
</dbReference>
<proteinExistence type="predicted"/>
<dbReference type="InterPro" id="IPR036390">
    <property type="entry name" value="WH_DNA-bd_sf"/>
</dbReference>
<feature type="domain" description="HTH asnC-type" evidence="4">
    <location>
        <begin position="4"/>
        <end position="65"/>
    </location>
</feature>
<evidence type="ECO:0000313" key="6">
    <source>
        <dbReference type="Proteomes" id="UP000254701"/>
    </source>
</evidence>
<dbReference type="RefSeq" id="WP_115733172.1">
    <property type="nucleotide sequence ID" value="NZ_BAAAVY010000037.1"/>
</dbReference>